<evidence type="ECO:0000313" key="3">
    <source>
        <dbReference type="EMBL" id="ENZ11551.1"/>
    </source>
</evidence>
<evidence type="ECO:0000259" key="2">
    <source>
        <dbReference type="Pfam" id="PF04892"/>
    </source>
</evidence>
<feature type="transmembrane region" description="Helical" evidence="1">
    <location>
        <begin position="6"/>
        <end position="25"/>
    </location>
</feature>
<organism evidence="3 4">
    <name type="scientific">[Clostridium] clostridioforme 90A8</name>
    <dbReference type="NCBI Taxonomy" id="999408"/>
    <lineage>
        <taxon>Bacteria</taxon>
        <taxon>Bacillati</taxon>
        <taxon>Bacillota</taxon>
        <taxon>Clostridia</taxon>
        <taxon>Lachnospirales</taxon>
        <taxon>Lachnospiraceae</taxon>
        <taxon>Enterocloster</taxon>
    </lineage>
</organism>
<keyword evidence="1" id="KW-0472">Membrane</keyword>
<dbReference type="PATRIC" id="fig|999408.3.peg.4170"/>
<feature type="transmembrane region" description="Helical" evidence="1">
    <location>
        <begin position="170"/>
        <end position="192"/>
    </location>
</feature>
<keyword evidence="1" id="KW-0812">Transmembrane</keyword>
<sequence>MHRLVSMSIEVAAASVVLIPILLLYQKLIFHNVIKTFVYIIVTLYLTAMCSLVGFPYITGLHVVFSYNFIPLAGMMSGLSASFLNILLFIPLGILVPCIWSEYRMMKKMVLLGFLTSLSIEVLQIFTFRATDVNDLITNVTGTIIGYFISRVIIKKSPQLDKLGSREGELYLLYGTVAAVMFFVQPLIYPFLWRLIQGA</sequence>
<dbReference type="RefSeq" id="WP_002593887.1">
    <property type="nucleotide sequence ID" value="NZ_KB850981.1"/>
</dbReference>
<feature type="transmembrane region" description="Helical" evidence="1">
    <location>
        <begin position="109"/>
        <end position="130"/>
    </location>
</feature>
<dbReference type="InterPro" id="IPR006976">
    <property type="entry name" value="VanZ-like"/>
</dbReference>
<feature type="transmembrane region" description="Helical" evidence="1">
    <location>
        <begin position="37"/>
        <end position="58"/>
    </location>
</feature>
<evidence type="ECO:0000313" key="4">
    <source>
        <dbReference type="Proteomes" id="UP000013085"/>
    </source>
</evidence>
<feature type="transmembrane region" description="Helical" evidence="1">
    <location>
        <begin position="78"/>
        <end position="100"/>
    </location>
</feature>
<feature type="transmembrane region" description="Helical" evidence="1">
    <location>
        <begin position="136"/>
        <end position="154"/>
    </location>
</feature>
<feature type="domain" description="VanZ-like" evidence="2">
    <location>
        <begin position="43"/>
        <end position="152"/>
    </location>
</feature>
<keyword evidence="1" id="KW-1133">Transmembrane helix</keyword>
<protein>
    <submittedName>
        <fullName evidence="3">Teicoplanin resistance protein VanZ</fullName>
    </submittedName>
</protein>
<dbReference type="Pfam" id="PF04892">
    <property type="entry name" value="VanZ"/>
    <property type="match status" value="1"/>
</dbReference>
<dbReference type="EMBL" id="AGYR01000042">
    <property type="protein sequence ID" value="ENZ11551.1"/>
    <property type="molecule type" value="Genomic_DNA"/>
</dbReference>
<reference evidence="3 4" key="1">
    <citation type="submission" date="2013-01" db="EMBL/GenBank/DDBJ databases">
        <title>The Genome Sequence of Clostridium clostridioforme 90A8.</title>
        <authorList>
            <consortium name="The Broad Institute Genome Sequencing Platform"/>
            <person name="Earl A."/>
            <person name="Ward D."/>
            <person name="Feldgarden M."/>
            <person name="Gevers D."/>
            <person name="Courvalin P."/>
            <person name="Lambert T."/>
            <person name="Walker B."/>
            <person name="Young S.K."/>
            <person name="Zeng Q."/>
            <person name="Gargeya S."/>
            <person name="Fitzgerald M."/>
            <person name="Haas B."/>
            <person name="Abouelleil A."/>
            <person name="Alvarado L."/>
            <person name="Arachchi H.M."/>
            <person name="Berlin A.M."/>
            <person name="Chapman S.B."/>
            <person name="Dewar J."/>
            <person name="Goldberg J."/>
            <person name="Griggs A."/>
            <person name="Gujja S."/>
            <person name="Hansen M."/>
            <person name="Howarth C."/>
            <person name="Imamovic A."/>
            <person name="Larimer J."/>
            <person name="McCowan C."/>
            <person name="Murphy C."/>
            <person name="Neiman D."/>
            <person name="Pearson M."/>
            <person name="Priest M."/>
            <person name="Roberts A."/>
            <person name="Saif S."/>
            <person name="Shea T."/>
            <person name="Sisk P."/>
            <person name="Sykes S."/>
            <person name="Wortman J."/>
            <person name="Nusbaum C."/>
            <person name="Birren B."/>
        </authorList>
    </citation>
    <scope>NUCLEOTIDE SEQUENCE [LARGE SCALE GENOMIC DNA]</scope>
    <source>
        <strain evidence="3 4">90A8</strain>
    </source>
</reference>
<dbReference type="InterPro" id="IPR053150">
    <property type="entry name" value="Teicoplanin_resist-assoc"/>
</dbReference>
<dbReference type="PANTHER" id="PTHR36834:SF1">
    <property type="entry name" value="INTEGRAL MEMBRANE PROTEIN"/>
    <property type="match status" value="1"/>
</dbReference>
<accession>A0A0E2H5X8</accession>
<dbReference type="PANTHER" id="PTHR36834">
    <property type="entry name" value="MEMBRANE PROTEIN-RELATED"/>
    <property type="match status" value="1"/>
</dbReference>
<evidence type="ECO:0000256" key="1">
    <source>
        <dbReference type="SAM" id="Phobius"/>
    </source>
</evidence>
<dbReference type="AlphaFoldDB" id="A0A0E2H5X8"/>
<proteinExistence type="predicted"/>
<dbReference type="Proteomes" id="UP000013085">
    <property type="component" value="Unassembled WGS sequence"/>
</dbReference>
<gene>
    <name evidence="3" type="ORF">HMPREF1090_03906</name>
</gene>
<name>A0A0E2H5X8_9FIRM</name>
<comment type="caution">
    <text evidence="3">The sequence shown here is derived from an EMBL/GenBank/DDBJ whole genome shotgun (WGS) entry which is preliminary data.</text>
</comment>
<dbReference type="HOGENOM" id="CLU_077618_6_2_9"/>